<protein>
    <submittedName>
        <fullName evidence="1">Uncharacterized protein</fullName>
    </submittedName>
</protein>
<proteinExistence type="predicted"/>
<organism evidence="1 2">
    <name type="scientific">Corynebacterium hiratae</name>
    <dbReference type="NCBI Taxonomy" id="3139423"/>
    <lineage>
        <taxon>Bacteria</taxon>
        <taxon>Bacillati</taxon>
        <taxon>Actinomycetota</taxon>
        <taxon>Actinomycetes</taxon>
        <taxon>Mycobacteriales</taxon>
        <taxon>Corynebacteriaceae</taxon>
        <taxon>Corynebacterium</taxon>
    </lineage>
</organism>
<evidence type="ECO:0000313" key="2">
    <source>
        <dbReference type="Proteomes" id="UP000320443"/>
    </source>
</evidence>
<reference evidence="1 2" key="1">
    <citation type="submission" date="2019-07" db="EMBL/GenBank/DDBJ databases">
        <title>Draft genome of C. aurimucosum strain 2274.</title>
        <authorList>
            <person name="Pacheco L.G.C."/>
            <person name="Aguiar E.R.G.R."/>
            <person name="Santos C.S."/>
            <person name="Rocha D.J.P.G."/>
            <person name="Sant'Anna L.O."/>
            <person name="Mattos-Guaraldi A.L."/>
            <person name="Santos L.S."/>
        </authorList>
    </citation>
    <scope>NUCLEOTIDE SEQUENCE [LARGE SCALE GENOMIC DNA]</scope>
    <source>
        <strain evidence="1 2">2274</strain>
    </source>
</reference>
<dbReference type="EMBL" id="VKDK01000028">
    <property type="protein sequence ID" value="TRX58965.1"/>
    <property type="molecule type" value="Genomic_DNA"/>
</dbReference>
<accession>A0A553FNZ0</accession>
<dbReference type="NCBIfam" id="TIGR03382">
    <property type="entry name" value="GC_trans_RRR"/>
    <property type="match status" value="1"/>
</dbReference>
<keyword evidence="2" id="KW-1185">Reference proteome</keyword>
<dbReference type="InterPro" id="IPR017756">
    <property type="entry name" value="TM_Gly-Cys-Arg_CS"/>
</dbReference>
<name>A0A553FNZ0_9CORY</name>
<dbReference type="AlphaFoldDB" id="A0A553FNZ0"/>
<gene>
    <name evidence="1" type="ORF">FNY97_12095</name>
</gene>
<sequence>MATGHAVNGVGCGAHGGGSFSLPWGLMSLSRIYPPGVCGQGIIESCVPLGVDRTEKYPRD</sequence>
<evidence type="ECO:0000313" key="1">
    <source>
        <dbReference type="EMBL" id="TRX58965.1"/>
    </source>
</evidence>
<comment type="caution">
    <text evidence="1">The sequence shown here is derived from an EMBL/GenBank/DDBJ whole genome shotgun (WGS) entry which is preliminary data.</text>
</comment>
<dbReference type="Proteomes" id="UP000320443">
    <property type="component" value="Unassembled WGS sequence"/>
</dbReference>